<evidence type="ECO:0000313" key="1">
    <source>
        <dbReference type="EMBL" id="QIZ05723.1"/>
    </source>
</evidence>
<dbReference type="Proteomes" id="UP000501868">
    <property type="component" value="Chromosome"/>
</dbReference>
<organism evidence="1 2">
    <name type="scientific">Priestia megaterium</name>
    <name type="common">Bacillus megaterium</name>
    <dbReference type="NCBI Taxonomy" id="1404"/>
    <lineage>
        <taxon>Bacteria</taxon>
        <taxon>Bacillati</taxon>
        <taxon>Bacillota</taxon>
        <taxon>Bacilli</taxon>
        <taxon>Bacillales</taxon>
        <taxon>Bacillaceae</taxon>
        <taxon>Priestia</taxon>
    </lineage>
</organism>
<proteinExistence type="predicted"/>
<protein>
    <recommendedName>
        <fullName evidence="3">YwpF-like protein</fullName>
    </recommendedName>
</protein>
<reference evidence="1 2" key="1">
    <citation type="submission" date="2020-04" db="EMBL/GenBank/DDBJ databases">
        <title>Genome-Wide Identification of 5-Methylcytosine Sites in Bacterial Genomes By High-Throughput Sequencing of MspJI Restriction Fragments.</title>
        <authorList>
            <person name="Wu V."/>
        </authorList>
    </citation>
    <scope>NUCLEOTIDE SEQUENCE [LARGE SCALE GENOMIC DNA]</scope>
    <source>
        <strain evidence="1 2">S2</strain>
    </source>
</reference>
<dbReference type="InterPro" id="IPR025573">
    <property type="entry name" value="YwpF"/>
</dbReference>
<evidence type="ECO:0000313" key="2">
    <source>
        <dbReference type="Proteomes" id="UP000501868"/>
    </source>
</evidence>
<sequence length="145" mass="16751">MKSFKLYSLDVVENDASVEVPLVDGLILNKEDERSTWLLEAYTDLSLYDYFKKISEQDRDLIVEAVITKKDNAPAYFQTKICSLTKFEKHISVLFEGSIRRNKSDYSELLLESLLQKGLEGPALLTEFRDKIKSKPKLKVKNEIK</sequence>
<reference evidence="1 2" key="2">
    <citation type="submission" date="2020-04" db="EMBL/GenBank/DDBJ databases">
        <authorList>
            <person name="Fomenkov A."/>
            <person name="Anton B.P."/>
            <person name="Roberts R.J."/>
        </authorList>
    </citation>
    <scope>NUCLEOTIDE SEQUENCE [LARGE SCALE GENOMIC DNA]</scope>
    <source>
        <strain evidence="1 2">S2</strain>
    </source>
</reference>
<name>A0A6H1NWR9_PRIMG</name>
<evidence type="ECO:0008006" key="3">
    <source>
        <dbReference type="Google" id="ProtNLM"/>
    </source>
</evidence>
<dbReference type="EMBL" id="CP051128">
    <property type="protein sequence ID" value="QIZ05723.1"/>
    <property type="molecule type" value="Genomic_DNA"/>
</dbReference>
<accession>A0A6H1NWR9</accession>
<gene>
    <name evidence="1" type="ORF">HFZ78_02305</name>
</gene>
<dbReference type="AlphaFoldDB" id="A0A6H1NWR9"/>
<dbReference type="Pfam" id="PF14183">
    <property type="entry name" value="YwpF"/>
    <property type="match status" value="1"/>
</dbReference>